<organism evidence="1">
    <name type="scientific">marine metagenome</name>
    <dbReference type="NCBI Taxonomy" id="408172"/>
    <lineage>
        <taxon>unclassified sequences</taxon>
        <taxon>metagenomes</taxon>
        <taxon>ecological metagenomes</taxon>
    </lineage>
</organism>
<evidence type="ECO:0008006" key="2">
    <source>
        <dbReference type="Google" id="ProtNLM"/>
    </source>
</evidence>
<accession>A0A382KUI9</accession>
<dbReference type="AlphaFoldDB" id="A0A382KUI9"/>
<proteinExistence type="predicted"/>
<feature type="non-terminal residue" evidence="1">
    <location>
        <position position="1"/>
    </location>
</feature>
<dbReference type="EMBL" id="UINC01082832">
    <property type="protein sequence ID" value="SVC27959.1"/>
    <property type="molecule type" value="Genomic_DNA"/>
</dbReference>
<evidence type="ECO:0000313" key="1">
    <source>
        <dbReference type="EMBL" id="SVC27959.1"/>
    </source>
</evidence>
<dbReference type="InterPro" id="IPR013783">
    <property type="entry name" value="Ig-like_fold"/>
</dbReference>
<dbReference type="InterPro" id="IPR035986">
    <property type="entry name" value="PKD_dom_sf"/>
</dbReference>
<gene>
    <name evidence="1" type="ORF">METZ01_LOCUS280813</name>
</gene>
<dbReference type="SUPFAM" id="SSF49299">
    <property type="entry name" value="PKD domain"/>
    <property type="match status" value="1"/>
</dbReference>
<feature type="non-terminal residue" evidence="1">
    <location>
        <position position="412"/>
    </location>
</feature>
<name>A0A382KUI9_9ZZZZ</name>
<sequence>GDYLNDIEHYFTLADDLVAETFDVTLKAQNLRGSNNSDTTSITTITVNVDPRAGFNGVFTNLNTSANGAQSYVNDRVGFNFTKYDPASGGADSNGASNIAQFTGSSTGLTDNSVSLNPTYAWDFGDSNTSALEDPSNTFTNTGSPLLRTVKLITTTDNSYAGGTDDTENKVDYIEIRKAPDAPAGLTGLTIAIPTSVGTAPLICDDTDDNTVGTSAPSGGTSVNRQVATTMTSDELSDWANEFPSNGTYSGTLKAHINESVDGSPDGMVEFNGADKTDRWDNAGNIDGSGLLEVTLERDANADNAVTYPDNFFKEFKAKIYATGLSPGYNTAQLKHEDTTVSIQSQWVYDDMINNPSVTLWGTSVGATATYRYMSGVAFYNTGASISIVGQTVSNLTGQTYRDTTTPLTISN</sequence>
<dbReference type="Gene3D" id="2.60.40.10">
    <property type="entry name" value="Immunoglobulins"/>
    <property type="match status" value="1"/>
</dbReference>
<reference evidence="1" key="1">
    <citation type="submission" date="2018-05" db="EMBL/GenBank/DDBJ databases">
        <authorList>
            <person name="Lanie J.A."/>
            <person name="Ng W.-L."/>
            <person name="Kazmierczak K.M."/>
            <person name="Andrzejewski T.M."/>
            <person name="Davidsen T.M."/>
            <person name="Wayne K.J."/>
            <person name="Tettelin H."/>
            <person name="Glass J.I."/>
            <person name="Rusch D."/>
            <person name="Podicherti R."/>
            <person name="Tsui H.-C.T."/>
            <person name="Winkler M.E."/>
        </authorList>
    </citation>
    <scope>NUCLEOTIDE SEQUENCE</scope>
</reference>
<protein>
    <recommendedName>
        <fullName evidence="2">PKD domain-containing protein</fullName>
    </recommendedName>
</protein>